<dbReference type="Proteomes" id="UP000000600">
    <property type="component" value="Unassembled WGS sequence"/>
</dbReference>
<accession>A0CZR6</accession>
<protein>
    <recommendedName>
        <fullName evidence="3">Protein kinase domain-containing protein</fullName>
    </recommendedName>
</protein>
<dbReference type="GO" id="GO:0005634">
    <property type="term" value="C:nucleus"/>
    <property type="evidence" value="ECO:0000318"/>
    <property type="project" value="GO_Central"/>
</dbReference>
<dbReference type="Gene3D" id="1.10.510.10">
    <property type="entry name" value="Transferase(Phosphotransferase) domain 1"/>
    <property type="match status" value="1"/>
</dbReference>
<reference evidence="1 2" key="1">
    <citation type="journal article" date="2006" name="Nature">
        <title>Global trends of whole-genome duplications revealed by the ciliate Paramecium tetraurelia.</title>
        <authorList>
            <consortium name="Genoscope"/>
            <person name="Aury J.-M."/>
            <person name="Jaillon O."/>
            <person name="Duret L."/>
            <person name="Noel B."/>
            <person name="Jubin C."/>
            <person name="Porcel B.M."/>
            <person name="Segurens B."/>
            <person name="Daubin V."/>
            <person name="Anthouard V."/>
            <person name="Aiach N."/>
            <person name="Arnaiz O."/>
            <person name="Billaut A."/>
            <person name="Beisson J."/>
            <person name="Blanc I."/>
            <person name="Bouhouche K."/>
            <person name="Camara F."/>
            <person name="Duharcourt S."/>
            <person name="Guigo R."/>
            <person name="Gogendeau D."/>
            <person name="Katinka M."/>
            <person name="Keller A.-M."/>
            <person name="Kissmehl R."/>
            <person name="Klotz C."/>
            <person name="Koll F."/>
            <person name="Le Moue A."/>
            <person name="Lepere C."/>
            <person name="Malinsky S."/>
            <person name="Nowacki M."/>
            <person name="Nowak J.K."/>
            <person name="Plattner H."/>
            <person name="Poulain J."/>
            <person name="Ruiz F."/>
            <person name="Serrano V."/>
            <person name="Zagulski M."/>
            <person name="Dessen P."/>
            <person name="Betermier M."/>
            <person name="Weissenbach J."/>
            <person name="Scarpelli C."/>
            <person name="Schachter V."/>
            <person name="Sperling L."/>
            <person name="Meyer E."/>
            <person name="Cohen J."/>
            <person name="Wincker P."/>
        </authorList>
    </citation>
    <scope>NUCLEOTIDE SEQUENCE [LARGE SCALE GENOMIC DNA]</scope>
    <source>
        <strain evidence="1 2">Stock d4-2</strain>
    </source>
</reference>
<dbReference type="GeneID" id="5029465"/>
<dbReference type="AlphaFoldDB" id="A0CZR6"/>
<dbReference type="RefSeq" id="XP_001443680.1">
    <property type="nucleotide sequence ID" value="XM_001443643.1"/>
</dbReference>
<dbReference type="SUPFAM" id="SSF56112">
    <property type="entry name" value="Protein kinase-like (PK-like)"/>
    <property type="match status" value="1"/>
</dbReference>
<evidence type="ECO:0000313" key="2">
    <source>
        <dbReference type="Proteomes" id="UP000000600"/>
    </source>
</evidence>
<dbReference type="GO" id="GO:0005737">
    <property type="term" value="C:cytoplasm"/>
    <property type="evidence" value="ECO:0000318"/>
    <property type="project" value="GO_Central"/>
</dbReference>
<proteinExistence type="predicted"/>
<dbReference type="GO" id="GO:0007165">
    <property type="term" value="P:signal transduction"/>
    <property type="evidence" value="ECO:0000318"/>
    <property type="project" value="GO_Central"/>
</dbReference>
<organism evidence="1 2">
    <name type="scientific">Paramecium tetraurelia</name>
    <dbReference type="NCBI Taxonomy" id="5888"/>
    <lineage>
        <taxon>Eukaryota</taxon>
        <taxon>Sar</taxon>
        <taxon>Alveolata</taxon>
        <taxon>Ciliophora</taxon>
        <taxon>Intramacronucleata</taxon>
        <taxon>Oligohymenophorea</taxon>
        <taxon>Peniculida</taxon>
        <taxon>Parameciidae</taxon>
        <taxon>Paramecium</taxon>
    </lineage>
</organism>
<dbReference type="HOGENOM" id="CLU_1368567_0_0_1"/>
<sequence>MIKIIIEKFNIAYVKRLSIMIYRTPIFTQTTINYRIKQQKYLNQTFEPQNILLGVDKENLKIFLIDLGISKIQRDSNRMYIQFKDQKSFLGKTRYALIPAHMGHKLGRKDDFRIFDECRFVFFEWIVTLAKYDCLQDEERAKKVGEMQLSMEHEIFKDYCIESQCIFEYHSNFQFKLHQKTRIKIRAKLQNDSLIIQKSR</sequence>
<gene>
    <name evidence="1" type="ORF">GSPATT00011856001</name>
</gene>
<dbReference type="STRING" id="5888.A0CZR6"/>
<dbReference type="GO" id="GO:0006897">
    <property type="term" value="P:endocytosis"/>
    <property type="evidence" value="ECO:0000318"/>
    <property type="project" value="GO_Central"/>
</dbReference>
<dbReference type="KEGG" id="ptm:GSPATT00011856001"/>
<dbReference type="GO" id="GO:0004674">
    <property type="term" value="F:protein serine/threonine kinase activity"/>
    <property type="evidence" value="ECO:0000318"/>
    <property type="project" value="GO_Central"/>
</dbReference>
<keyword evidence="2" id="KW-1185">Reference proteome</keyword>
<dbReference type="InterPro" id="IPR011009">
    <property type="entry name" value="Kinase-like_dom_sf"/>
</dbReference>
<dbReference type="InParanoid" id="A0CZR6"/>
<evidence type="ECO:0000313" key="1">
    <source>
        <dbReference type="EMBL" id="CAK76283.1"/>
    </source>
</evidence>
<dbReference type="eggNOG" id="KOG1164">
    <property type="taxonomic scope" value="Eukaryota"/>
</dbReference>
<name>A0CZR6_PARTE</name>
<dbReference type="EMBL" id="CT868230">
    <property type="protein sequence ID" value="CAK76283.1"/>
    <property type="molecule type" value="Genomic_DNA"/>
</dbReference>
<evidence type="ECO:0008006" key="3">
    <source>
        <dbReference type="Google" id="ProtNLM"/>
    </source>
</evidence>